<proteinExistence type="predicted"/>
<accession>A0ABX8RXF3</accession>
<dbReference type="RefSeq" id="WP_218475600.1">
    <property type="nucleotide sequence ID" value="NZ_BAABJN010000001.1"/>
</dbReference>
<gene>
    <name evidence="2" type="ORF">KV110_10850</name>
</gene>
<name>A0ABX8RXF3_NOCIO</name>
<reference evidence="2 3" key="1">
    <citation type="submission" date="2021-07" db="EMBL/GenBank/DDBJ databases">
        <title>Whole Genome Sequence of Nocardia Iowensis.</title>
        <authorList>
            <person name="Lamm A."/>
            <person name="Collins-Fairclough A.M."/>
            <person name="Bunk B."/>
            <person name="Sproer C."/>
        </authorList>
    </citation>
    <scope>NUCLEOTIDE SEQUENCE [LARGE SCALE GENOMIC DNA]</scope>
    <source>
        <strain evidence="2 3">NRRL 5646</strain>
    </source>
</reference>
<evidence type="ECO:0000313" key="2">
    <source>
        <dbReference type="EMBL" id="QXN93529.1"/>
    </source>
</evidence>
<keyword evidence="3" id="KW-1185">Reference proteome</keyword>
<dbReference type="InterPro" id="IPR014922">
    <property type="entry name" value="YdhG-like"/>
</dbReference>
<dbReference type="Proteomes" id="UP000694257">
    <property type="component" value="Chromosome"/>
</dbReference>
<evidence type="ECO:0000313" key="3">
    <source>
        <dbReference type="Proteomes" id="UP000694257"/>
    </source>
</evidence>
<feature type="domain" description="YdhG-like" evidence="1">
    <location>
        <begin position="20"/>
        <end position="109"/>
    </location>
</feature>
<protein>
    <submittedName>
        <fullName evidence="2">DUF1801 domain-containing protein</fullName>
    </submittedName>
</protein>
<evidence type="ECO:0000259" key="1">
    <source>
        <dbReference type="Pfam" id="PF08818"/>
    </source>
</evidence>
<sequence>MTEQPATIDAYIAAFPEDVRGILEEIRRTIQRVLPDATEAISYDIPTFEVNGHNTVHFAGWKKHVSLYPIPHGDKAFERAIEPYQAGKGTLKFPLAKPIPYDLIAQIATKLAASRSSLA</sequence>
<organism evidence="2 3">
    <name type="scientific">Nocardia iowensis</name>
    <dbReference type="NCBI Taxonomy" id="204891"/>
    <lineage>
        <taxon>Bacteria</taxon>
        <taxon>Bacillati</taxon>
        <taxon>Actinomycetota</taxon>
        <taxon>Actinomycetes</taxon>
        <taxon>Mycobacteriales</taxon>
        <taxon>Nocardiaceae</taxon>
        <taxon>Nocardia</taxon>
    </lineage>
</organism>
<dbReference type="EMBL" id="CP078145">
    <property type="protein sequence ID" value="QXN93529.1"/>
    <property type="molecule type" value="Genomic_DNA"/>
</dbReference>
<dbReference type="Pfam" id="PF08818">
    <property type="entry name" value="DUF1801"/>
    <property type="match status" value="1"/>
</dbReference>